<keyword evidence="3" id="KW-1185">Reference proteome</keyword>
<evidence type="ECO:0000256" key="1">
    <source>
        <dbReference type="SAM" id="MobiDB-lite"/>
    </source>
</evidence>
<evidence type="ECO:0000313" key="2">
    <source>
        <dbReference type="EMBL" id="RKP25406.1"/>
    </source>
</evidence>
<accession>A0A4P9YZ61</accession>
<feature type="compositionally biased region" description="Basic and acidic residues" evidence="1">
    <location>
        <begin position="51"/>
        <end position="65"/>
    </location>
</feature>
<name>A0A4P9YZ61_9FUNG</name>
<gene>
    <name evidence="2" type="ORF">SYNPS1DRAFT_28861</name>
</gene>
<proteinExistence type="predicted"/>
<reference evidence="3" key="1">
    <citation type="journal article" date="2018" name="Nat. Microbiol.">
        <title>Leveraging single-cell genomics to expand the fungal tree of life.</title>
        <authorList>
            <person name="Ahrendt S.R."/>
            <person name="Quandt C.A."/>
            <person name="Ciobanu D."/>
            <person name="Clum A."/>
            <person name="Salamov A."/>
            <person name="Andreopoulos B."/>
            <person name="Cheng J.F."/>
            <person name="Woyke T."/>
            <person name="Pelin A."/>
            <person name="Henrissat B."/>
            <person name="Reynolds N.K."/>
            <person name="Benny G.L."/>
            <person name="Smith M.E."/>
            <person name="James T.Y."/>
            <person name="Grigoriev I.V."/>
        </authorList>
    </citation>
    <scope>NUCLEOTIDE SEQUENCE [LARGE SCALE GENOMIC DNA]</scope>
    <source>
        <strain evidence="3">Benny S71-1</strain>
    </source>
</reference>
<dbReference type="Proteomes" id="UP000278143">
    <property type="component" value="Unassembled WGS sequence"/>
</dbReference>
<dbReference type="OrthoDB" id="5565811at2759"/>
<dbReference type="AlphaFoldDB" id="A0A4P9YZ61"/>
<feature type="compositionally biased region" description="Basic and acidic residues" evidence="1">
    <location>
        <begin position="31"/>
        <end position="42"/>
    </location>
</feature>
<evidence type="ECO:0000313" key="3">
    <source>
        <dbReference type="Proteomes" id="UP000278143"/>
    </source>
</evidence>
<dbReference type="EMBL" id="KZ989759">
    <property type="protein sequence ID" value="RKP25406.1"/>
    <property type="molecule type" value="Genomic_DNA"/>
</dbReference>
<organism evidence="2 3">
    <name type="scientific">Syncephalis pseudoplumigaleata</name>
    <dbReference type="NCBI Taxonomy" id="1712513"/>
    <lineage>
        <taxon>Eukaryota</taxon>
        <taxon>Fungi</taxon>
        <taxon>Fungi incertae sedis</taxon>
        <taxon>Zoopagomycota</taxon>
        <taxon>Zoopagomycotina</taxon>
        <taxon>Zoopagomycetes</taxon>
        <taxon>Zoopagales</taxon>
        <taxon>Piptocephalidaceae</taxon>
        <taxon>Syncephalis</taxon>
    </lineage>
</organism>
<sequence length="352" mass="38649">MPNVPNYSLRGSYERACARSSAADPKRRHTPSPDRSFEREHGQSFAPRLSAYEHEGYPGRDGHDDEYSEEPLLDQLGYPPRDDMEHGSGTYTHDTRDIKGIVIEVDGASAASFVRVRSVEGDSNNSTTLTLRASVLVSNPLLVERTRVRTSRDGNIFMMHIDVPKQYLFYKCVRTEIELILPRTSPALHVLRLELTNGDVVIEPSAIHAQIKNFDMYAQNARAALEALNATAAAVGVHRGSLNATIWQPELVHMNVAQGPVTISIPAYGPSQPTVRAESTDGRVSVRMGHGFTGWFVASAYRAVAAVRTALANRMSLHTTAQQLKTGWCGSSAGEGRIEADSMKNSVEVSFE</sequence>
<protein>
    <submittedName>
        <fullName evidence="2">Uncharacterized protein</fullName>
    </submittedName>
</protein>
<feature type="region of interest" description="Disordered" evidence="1">
    <location>
        <begin position="1"/>
        <end position="93"/>
    </location>
</feature>